<accession>A0A2L0D2S9</accession>
<dbReference type="Proteomes" id="UP000238956">
    <property type="component" value="Chromosome"/>
</dbReference>
<sequence>MLIAKTSSGQLVRAFDADMTEKKYFCPACLGPVRFKKGAIKAWHFAHLSTKACRFSFENESAEHLSLKAKLFGSLSRCHQVEIEKYFTNYQQIADIFIRPKLVLEVQCSPISAQKLKERTDSYHKQGLYPIWLFGEKLWLKKRLSSFQREVLSYNERLGFYFWELDNTKAELRLHFLIHEKLNGELVYLTKSCSFSDDIMTLLCFPFQKMKLQGLSSSCMPDPQNFVQKQLFYKNPRWLKEQEQAYQRGENLLTQEMDYFFPQIKPARVNCQNYPNPKELVRYFKAFEAYYKNQGVKTVQTLYSPIFYDKMVEKQTRRLS</sequence>
<dbReference type="EMBL" id="CP025536">
    <property type="protein sequence ID" value="AUW96137.1"/>
    <property type="molecule type" value="Genomic_DNA"/>
</dbReference>
<evidence type="ECO:0000259" key="1">
    <source>
        <dbReference type="Pfam" id="PF06054"/>
    </source>
</evidence>
<dbReference type="Pfam" id="PF25164">
    <property type="entry name" value="CoiA_N"/>
    <property type="match status" value="1"/>
</dbReference>
<proteinExistence type="predicted"/>
<dbReference type="GeneID" id="98392850"/>
<feature type="domain" description="Competence protein CoiA nuclease-like" evidence="1">
    <location>
        <begin position="60"/>
        <end position="173"/>
    </location>
</feature>
<reference evidence="3 4" key="2">
    <citation type="submission" date="2018-02" db="EMBL/GenBank/DDBJ databases">
        <title>Whole genome sequencing analysis of Streptococcus pluranimalium isolated from cattle infected mastitis in China.</title>
        <authorList>
            <person name="Zhang J.-R."/>
            <person name="Hu G.-Z."/>
        </authorList>
    </citation>
    <scope>NUCLEOTIDE SEQUENCE [LARGE SCALE GENOMIC DNA]</scope>
    <source>
        <strain evidence="3 4">TH11417</strain>
    </source>
</reference>
<keyword evidence="4" id="KW-1185">Reference proteome</keyword>
<feature type="domain" description="Competence protein CoiA-like N-terminal" evidence="2">
    <location>
        <begin position="20"/>
        <end position="56"/>
    </location>
</feature>
<dbReference type="InterPro" id="IPR057253">
    <property type="entry name" value="CoiA-like_N"/>
</dbReference>
<dbReference type="InterPro" id="IPR021176">
    <property type="entry name" value="Competence-induced_CoiA"/>
</dbReference>
<dbReference type="OrthoDB" id="3784230at2"/>
<dbReference type="InterPro" id="IPR010330">
    <property type="entry name" value="CoiA_nuc"/>
</dbReference>
<dbReference type="AlphaFoldDB" id="A0A2L0D2S9"/>
<gene>
    <name evidence="3" type="ORF">C0J00_02850</name>
</gene>
<evidence type="ECO:0000313" key="3">
    <source>
        <dbReference type="EMBL" id="AUW96137.1"/>
    </source>
</evidence>
<evidence type="ECO:0000259" key="2">
    <source>
        <dbReference type="Pfam" id="PF25164"/>
    </source>
</evidence>
<dbReference type="KEGG" id="splr:C0J00_02850"/>
<dbReference type="PIRSF" id="PIRSF007487">
    <property type="entry name" value="Competence-induced_CoiA_bac"/>
    <property type="match status" value="1"/>
</dbReference>
<evidence type="ECO:0000313" key="4">
    <source>
        <dbReference type="Proteomes" id="UP000238956"/>
    </source>
</evidence>
<name>A0A2L0D2S9_9STRE</name>
<reference evidence="3 4" key="1">
    <citation type="submission" date="2017-12" db="EMBL/GenBank/DDBJ databases">
        <authorList>
            <person name="Hurst M.R.H."/>
        </authorList>
    </citation>
    <scope>NUCLEOTIDE SEQUENCE [LARGE SCALE GENOMIC DNA]</scope>
    <source>
        <strain evidence="3 4">TH11417</strain>
    </source>
</reference>
<dbReference type="RefSeq" id="WP_104967475.1">
    <property type="nucleotide sequence ID" value="NZ_CP025536.1"/>
</dbReference>
<dbReference type="Pfam" id="PF06054">
    <property type="entry name" value="CoiA_nuc"/>
    <property type="match status" value="1"/>
</dbReference>
<protein>
    <submittedName>
        <fullName evidence="3">Competence protein CoiA</fullName>
    </submittedName>
</protein>
<organism evidence="3 4">
    <name type="scientific">Streptococcus pluranimalium</name>
    <dbReference type="NCBI Taxonomy" id="82348"/>
    <lineage>
        <taxon>Bacteria</taxon>
        <taxon>Bacillati</taxon>
        <taxon>Bacillota</taxon>
        <taxon>Bacilli</taxon>
        <taxon>Lactobacillales</taxon>
        <taxon>Streptococcaceae</taxon>
        <taxon>Streptococcus</taxon>
    </lineage>
</organism>